<evidence type="ECO:0000313" key="2">
    <source>
        <dbReference type="Proteomes" id="UP000076962"/>
    </source>
</evidence>
<accession>A0A176S4B7</accession>
<evidence type="ECO:0000313" key="1">
    <source>
        <dbReference type="EMBL" id="OAD22729.1"/>
    </source>
</evidence>
<dbReference type="EMBL" id="LUTY01000772">
    <property type="protein sequence ID" value="OAD22729.1"/>
    <property type="molecule type" value="Genomic_DNA"/>
</dbReference>
<gene>
    <name evidence="1" type="ORF">THIOM_001455</name>
</gene>
<reference evidence="1 2" key="1">
    <citation type="submission" date="2016-05" db="EMBL/GenBank/DDBJ databases">
        <title>Single-cell genome of chain-forming Candidatus Thiomargarita nelsonii and comparison to other large sulfur-oxidizing bacteria.</title>
        <authorList>
            <person name="Winkel M."/>
            <person name="Salman V."/>
            <person name="Woyke T."/>
            <person name="Schulz-Vogt H."/>
            <person name="Richter M."/>
            <person name="Flood B."/>
            <person name="Bailey J."/>
            <person name="Amann R."/>
            <person name="Mussmann M."/>
        </authorList>
    </citation>
    <scope>NUCLEOTIDE SEQUENCE [LARGE SCALE GENOMIC DNA]</scope>
    <source>
        <strain evidence="1 2">THI036</strain>
    </source>
</reference>
<name>A0A176S4B7_9GAMM</name>
<sequence>MLIRRIHHRHRCRRLWTFTFGCQGGGHFYVSSIITGGTISNRILSRFCQYMKFM</sequence>
<comment type="caution">
    <text evidence="1">The sequence shown here is derived from an EMBL/GenBank/DDBJ whole genome shotgun (WGS) entry which is preliminary data.</text>
</comment>
<proteinExistence type="predicted"/>
<organism evidence="1 2">
    <name type="scientific">Candidatus Thiomargarita nelsonii</name>
    <dbReference type="NCBI Taxonomy" id="1003181"/>
    <lineage>
        <taxon>Bacteria</taxon>
        <taxon>Pseudomonadati</taxon>
        <taxon>Pseudomonadota</taxon>
        <taxon>Gammaproteobacteria</taxon>
        <taxon>Thiotrichales</taxon>
        <taxon>Thiotrichaceae</taxon>
        <taxon>Thiomargarita</taxon>
    </lineage>
</organism>
<keyword evidence="2" id="KW-1185">Reference proteome</keyword>
<dbReference type="AlphaFoldDB" id="A0A176S4B7"/>
<protein>
    <submittedName>
        <fullName evidence="1">Uncharacterized protein</fullName>
    </submittedName>
</protein>
<dbReference type="Proteomes" id="UP000076962">
    <property type="component" value="Unassembled WGS sequence"/>
</dbReference>